<dbReference type="InterPro" id="IPR051185">
    <property type="entry name" value="ASPM"/>
</dbReference>
<dbReference type="RefSeq" id="XP_003146593.1">
    <property type="nucleotide sequence ID" value="XM_003146545.1"/>
</dbReference>
<keyword evidence="2" id="KW-0963">Cytoplasm</keyword>
<dbReference type="InterPro" id="IPR000048">
    <property type="entry name" value="IQ_motif_EF-hand-BS"/>
</dbReference>
<dbReference type="OrthoDB" id="2148418at2759"/>
<dbReference type="GeneID" id="9948472"/>
<dbReference type="OMA" id="YLARMHY"/>
<evidence type="ECO:0000256" key="1">
    <source>
        <dbReference type="ARBA" id="ARBA00004496"/>
    </source>
</evidence>
<gene>
    <name evidence="5" type="ORF">LOAG_11022</name>
</gene>
<dbReference type="CTD" id="9948472"/>
<dbReference type="GO" id="GO:0051295">
    <property type="term" value="P:establishment of meiotic spindle localization"/>
    <property type="evidence" value="ECO:0007669"/>
    <property type="project" value="TreeGrafter"/>
</dbReference>
<evidence type="ECO:0000313" key="5">
    <source>
        <dbReference type="EMBL" id="EFO17476.1"/>
    </source>
</evidence>
<dbReference type="Gene3D" id="1.20.5.1190">
    <property type="entry name" value="iswi atpase"/>
    <property type="match status" value="1"/>
</dbReference>
<sequence length="109" mass="13042">TPASNSRFFGSCTLIDMIVRESQAATIIQRAYRMYLARKELKKLRLEADRKAKAACIIQRYYRGYINRKKRQRYQQAAIVIQSRVRGYLARMHYQNMRQNFMLRNITCV</sequence>
<dbReference type="CDD" id="cd23767">
    <property type="entry name" value="IQCD"/>
    <property type="match status" value="1"/>
</dbReference>
<dbReference type="InterPro" id="IPR027417">
    <property type="entry name" value="P-loop_NTPase"/>
</dbReference>
<dbReference type="GO" id="GO:0007051">
    <property type="term" value="P:spindle organization"/>
    <property type="evidence" value="ECO:0007669"/>
    <property type="project" value="TreeGrafter"/>
</dbReference>
<dbReference type="KEGG" id="loa:LOAG_11022"/>
<dbReference type="GO" id="GO:0000278">
    <property type="term" value="P:mitotic cell cycle"/>
    <property type="evidence" value="ECO:0007669"/>
    <property type="project" value="TreeGrafter"/>
</dbReference>
<dbReference type="InParanoid" id="A0A1S0TNN8"/>
<dbReference type="GO" id="GO:0000922">
    <property type="term" value="C:spindle pole"/>
    <property type="evidence" value="ECO:0007669"/>
    <property type="project" value="TreeGrafter"/>
</dbReference>
<accession>A0A1S0TNN8</accession>
<proteinExistence type="predicted"/>
<evidence type="ECO:0000256" key="3">
    <source>
        <dbReference type="ARBA" id="ARBA00022737"/>
    </source>
</evidence>
<dbReference type="SMART" id="SM00015">
    <property type="entry name" value="IQ"/>
    <property type="match status" value="3"/>
</dbReference>
<dbReference type="PANTHER" id="PTHR22706:SF1">
    <property type="entry name" value="ASSEMBLY FACTOR FOR SPINDLE MICROTUBULES"/>
    <property type="match status" value="1"/>
</dbReference>
<keyword evidence="4" id="KW-0112">Calmodulin-binding</keyword>
<organism evidence="5">
    <name type="scientific">Loa loa</name>
    <name type="common">Eye worm</name>
    <name type="synonym">Filaria loa</name>
    <dbReference type="NCBI Taxonomy" id="7209"/>
    <lineage>
        <taxon>Eukaryota</taxon>
        <taxon>Metazoa</taxon>
        <taxon>Ecdysozoa</taxon>
        <taxon>Nematoda</taxon>
        <taxon>Chromadorea</taxon>
        <taxon>Rhabditida</taxon>
        <taxon>Spirurina</taxon>
        <taxon>Spiruromorpha</taxon>
        <taxon>Filarioidea</taxon>
        <taxon>Onchocercidae</taxon>
        <taxon>Loa</taxon>
    </lineage>
</organism>
<evidence type="ECO:0008006" key="6">
    <source>
        <dbReference type="Google" id="ProtNLM"/>
    </source>
</evidence>
<dbReference type="GO" id="GO:0005516">
    <property type="term" value="F:calmodulin binding"/>
    <property type="evidence" value="ECO:0007669"/>
    <property type="project" value="UniProtKB-KW"/>
</dbReference>
<evidence type="ECO:0000256" key="4">
    <source>
        <dbReference type="ARBA" id="ARBA00022860"/>
    </source>
</evidence>
<name>A0A1S0TNN8_LOALO</name>
<reference evidence="5" key="1">
    <citation type="submission" date="2012-04" db="EMBL/GenBank/DDBJ databases">
        <title>The Genome Sequence of Loa loa.</title>
        <authorList>
            <consortium name="The Broad Institute Genome Sequencing Platform"/>
            <consortium name="Broad Institute Genome Sequencing Center for Infectious Disease"/>
            <person name="Nutman T.B."/>
            <person name="Fink D.L."/>
            <person name="Russ C."/>
            <person name="Young S."/>
            <person name="Zeng Q."/>
            <person name="Gargeya S."/>
            <person name="Alvarado L."/>
            <person name="Berlin A."/>
            <person name="Chapman S.B."/>
            <person name="Chen Z."/>
            <person name="Freedman E."/>
            <person name="Gellesch M."/>
            <person name="Goldberg J."/>
            <person name="Griggs A."/>
            <person name="Gujja S."/>
            <person name="Heilman E.R."/>
            <person name="Heiman D."/>
            <person name="Howarth C."/>
            <person name="Mehta T."/>
            <person name="Neiman D."/>
            <person name="Pearson M."/>
            <person name="Roberts A."/>
            <person name="Saif S."/>
            <person name="Shea T."/>
            <person name="Shenoy N."/>
            <person name="Sisk P."/>
            <person name="Stolte C."/>
            <person name="Sykes S."/>
            <person name="White J."/>
            <person name="Yandava C."/>
            <person name="Haas B."/>
            <person name="Henn M.R."/>
            <person name="Nusbaum C."/>
            <person name="Birren B."/>
        </authorList>
    </citation>
    <scope>NUCLEOTIDE SEQUENCE [LARGE SCALE GENOMIC DNA]</scope>
</reference>
<dbReference type="PANTHER" id="PTHR22706">
    <property type="entry name" value="ASSEMBLY FACTOR FOR SPINDLE MICROTUBULES"/>
    <property type="match status" value="1"/>
</dbReference>
<dbReference type="PROSITE" id="PS50096">
    <property type="entry name" value="IQ"/>
    <property type="match status" value="3"/>
</dbReference>
<evidence type="ECO:0000256" key="2">
    <source>
        <dbReference type="ARBA" id="ARBA00022490"/>
    </source>
</evidence>
<dbReference type="AlphaFoldDB" id="A0A1S0TNN8"/>
<dbReference type="Gene3D" id="1.20.5.190">
    <property type="match status" value="1"/>
</dbReference>
<dbReference type="EMBL" id="JH712302">
    <property type="protein sequence ID" value="EFO17476.1"/>
    <property type="molecule type" value="Genomic_DNA"/>
</dbReference>
<dbReference type="GO" id="GO:0005737">
    <property type="term" value="C:cytoplasm"/>
    <property type="evidence" value="ECO:0007669"/>
    <property type="project" value="UniProtKB-SubCell"/>
</dbReference>
<comment type="subcellular location">
    <subcellularLocation>
        <location evidence="1">Cytoplasm</location>
    </subcellularLocation>
</comment>
<dbReference type="SUPFAM" id="SSF52540">
    <property type="entry name" value="P-loop containing nucleoside triphosphate hydrolases"/>
    <property type="match status" value="1"/>
</dbReference>
<keyword evidence="3" id="KW-0677">Repeat</keyword>
<feature type="non-terminal residue" evidence="5">
    <location>
        <position position="1"/>
    </location>
</feature>
<dbReference type="Pfam" id="PF00612">
    <property type="entry name" value="IQ"/>
    <property type="match status" value="3"/>
</dbReference>
<protein>
    <recommendedName>
        <fullName evidence="6">Myosin motor domain-containing protein</fullName>
    </recommendedName>
</protein>